<sequence>MGIVEAVAEAGASVEPGARVLAPFATPCGACAFCPTRPHTSC</sequence>
<comment type="caution">
    <text evidence="1">The sequence shown here is derived from an EMBL/GenBank/DDBJ whole genome shotgun (WGS) entry which is preliminary data.</text>
</comment>
<name>A0A1X4G8B7_HALEZ</name>
<evidence type="ECO:0000313" key="1">
    <source>
        <dbReference type="EMBL" id="OSO92287.1"/>
    </source>
</evidence>
<gene>
    <name evidence="1" type="ORF">B9H04_15990</name>
</gene>
<protein>
    <submittedName>
        <fullName evidence="1">Uncharacterized protein</fullName>
    </submittedName>
</protein>
<dbReference type="SUPFAM" id="SSF50129">
    <property type="entry name" value="GroES-like"/>
    <property type="match status" value="1"/>
</dbReference>
<dbReference type="InterPro" id="IPR011032">
    <property type="entry name" value="GroES-like_sf"/>
</dbReference>
<organism evidence="1 2">
    <name type="scientific">Halorubrum ezzemoulense DSM 17463</name>
    <dbReference type="NCBI Taxonomy" id="1121945"/>
    <lineage>
        <taxon>Archaea</taxon>
        <taxon>Methanobacteriati</taxon>
        <taxon>Methanobacteriota</taxon>
        <taxon>Stenosarchaea group</taxon>
        <taxon>Halobacteria</taxon>
        <taxon>Halobacteriales</taxon>
        <taxon>Haloferacaceae</taxon>
        <taxon>Halorubrum</taxon>
    </lineage>
</organism>
<reference evidence="1 2" key="1">
    <citation type="submission" date="2017-04" db="EMBL/GenBank/DDBJ databases">
        <title>MLSA of the genus Halorubrum.</title>
        <authorList>
            <person name="De La Haba R."/>
            <person name="Sanchez-Porro C."/>
            <person name="Infante-Dominguez C."/>
            <person name="Ventosa A."/>
        </authorList>
    </citation>
    <scope>NUCLEOTIDE SEQUENCE [LARGE SCALE GENOMIC DNA]</scope>
    <source>
        <strain evidence="1 2">DSM 17463</strain>
    </source>
</reference>
<evidence type="ECO:0000313" key="2">
    <source>
        <dbReference type="Proteomes" id="UP000193587"/>
    </source>
</evidence>
<dbReference type="EMBL" id="NEDJ01000086">
    <property type="protein sequence ID" value="OSO92287.1"/>
    <property type="molecule type" value="Genomic_DNA"/>
</dbReference>
<dbReference type="AlphaFoldDB" id="A0A1X4G8B7"/>
<proteinExistence type="predicted"/>
<accession>A0A1X4G8B7</accession>
<dbReference type="Gene3D" id="3.90.180.10">
    <property type="entry name" value="Medium-chain alcohol dehydrogenases, catalytic domain"/>
    <property type="match status" value="1"/>
</dbReference>
<feature type="non-terminal residue" evidence="1">
    <location>
        <position position="42"/>
    </location>
</feature>
<dbReference type="Proteomes" id="UP000193587">
    <property type="component" value="Unassembled WGS sequence"/>
</dbReference>